<proteinExistence type="predicted"/>
<feature type="domain" description="HNH nuclease" evidence="1">
    <location>
        <begin position="220"/>
        <end position="269"/>
    </location>
</feature>
<dbReference type="GO" id="GO:0004519">
    <property type="term" value="F:endonuclease activity"/>
    <property type="evidence" value="ECO:0007669"/>
    <property type="project" value="UniProtKB-KW"/>
</dbReference>
<keyword evidence="2" id="KW-0255">Endonuclease</keyword>
<keyword evidence="2" id="KW-0378">Hydrolase</keyword>
<dbReference type="InterPro" id="IPR003615">
    <property type="entry name" value="HNH_nuc"/>
</dbReference>
<organism evidence="2 3">
    <name type="scientific">Enterobacter wuhouensis</name>
    <dbReference type="NCBI Taxonomy" id="2529381"/>
    <lineage>
        <taxon>Bacteria</taxon>
        <taxon>Pseudomonadati</taxon>
        <taxon>Pseudomonadota</taxon>
        <taxon>Gammaproteobacteria</taxon>
        <taxon>Enterobacterales</taxon>
        <taxon>Enterobacteriaceae</taxon>
        <taxon>Enterobacter</taxon>
    </lineage>
</organism>
<protein>
    <submittedName>
        <fullName evidence="2">HNH endonuclease</fullName>
    </submittedName>
</protein>
<dbReference type="RefSeq" id="WP_131632907.1">
    <property type="nucleotide sequence ID" value="NZ_SJOO01000002.1"/>
</dbReference>
<keyword evidence="2" id="KW-0540">Nuclease</keyword>
<gene>
    <name evidence="2" type="ORF">E0L20_04465</name>
</gene>
<dbReference type="Pfam" id="PF13391">
    <property type="entry name" value="HNH_2"/>
    <property type="match status" value="1"/>
</dbReference>
<accession>A0A4R0GB86</accession>
<evidence type="ECO:0000259" key="1">
    <source>
        <dbReference type="Pfam" id="PF13391"/>
    </source>
</evidence>
<dbReference type="AlphaFoldDB" id="A0A4R0GB86"/>
<evidence type="ECO:0000313" key="3">
    <source>
        <dbReference type="Proteomes" id="UP000291424"/>
    </source>
</evidence>
<evidence type="ECO:0000313" key="2">
    <source>
        <dbReference type="EMBL" id="TCB93677.1"/>
    </source>
</evidence>
<reference evidence="2 3" key="1">
    <citation type="submission" date="2019-02" db="EMBL/GenBank/DDBJ databases">
        <title>The draft genome of Enterobacter spp. strains.</title>
        <authorList>
            <person name="Wang C."/>
            <person name="Feng Y."/>
            <person name="Zong Z."/>
        </authorList>
    </citation>
    <scope>NUCLEOTIDE SEQUENCE [LARGE SCALE GENOMIC DNA]</scope>
    <source>
        <strain evidence="2 3">WCHEW120002</strain>
    </source>
</reference>
<comment type="caution">
    <text evidence="2">The sequence shown here is derived from an EMBL/GenBank/DDBJ whole genome shotgun (WGS) entry which is preliminary data.</text>
</comment>
<dbReference type="Proteomes" id="UP000291424">
    <property type="component" value="Unassembled WGS sequence"/>
</dbReference>
<dbReference type="OrthoDB" id="529575at2"/>
<dbReference type="EMBL" id="SJOO01000002">
    <property type="protein sequence ID" value="TCB93677.1"/>
    <property type="molecule type" value="Genomic_DNA"/>
</dbReference>
<name>A0A4R0GB86_9ENTR</name>
<sequence>MAQQAWSFKAIDQDDLRYWGNDGYHDDSSAFYRYDSFVANHKNVKEGDIVIITNREKVLGISIIENLSNQGINKKRNKCFHLNCNAKKILPRKTIKPEWRCDNGHEFDEPRVIFEPAIEFIANYGSQYKELIDMSMTQLITETPRYNGQMSIQEINLAWAINLLDSKSSMALELEADEASDDENATLIDNDQRITIEKQIKQRRGQKTFRDQLLKSKPVCAVTGCELIDIIDAAHIDAYRNDSHNHISNGLLLRSDIHTLFDLNLIAIHPEKKTIHFSSDALKNGYSTFEGKPINVNHSLLKHPLSKRWDIYKKIHNEE</sequence>